<reference evidence="1" key="1">
    <citation type="journal article" date="2021" name="bioRxiv">
        <title>Whole Genome Assembly and Annotation of Northern Wild Rice, Zizania palustris L., Supports a Whole Genome Duplication in the Zizania Genus.</title>
        <authorList>
            <person name="Haas M."/>
            <person name="Kono T."/>
            <person name="Macchietto M."/>
            <person name="Millas R."/>
            <person name="McGilp L."/>
            <person name="Shao M."/>
            <person name="Duquette J."/>
            <person name="Hirsch C.N."/>
            <person name="Kimball J."/>
        </authorList>
    </citation>
    <scope>NUCLEOTIDE SEQUENCE</scope>
    <source>
        <tissue evidence="1">Fresh leaf tissue</tissue>
    </source>
</reference>
<organism evidence="1 2">
    <name type="scientific">Zizania palustris</name>
    <name type="common">Northern wild rice</name>
    <dbReference type="NCBI Taxonomy" id="103762"/>
    <lineage>
        <taxon>Eukaryota</taxon>
        <taxon>Viridiplantae</taxon>
        <taxon>Streptophyta</taxon>
        <taxon>Embryophyta</taxon>
        <taxon>Tracheophyta</taxon>
        <taxon>Spermatophyta</taxon>
        <taxon>Magnoliopsida</taxon>
        <taxon>Liliopsida</taxon>
        <taxon>Poales</taxon>
        <taxon>Poaceae</taxon>
        <taxon>BOP clade</taxon>
        <taxon>Oryzoideae</taxon>
        <taxon>Oryzeae</taxon>
        <taxon>Zizaniinae</taxon>
        <taxon>Zizania</taxon>
    </lineage>
</organism>
<protein>
    <submittedName>
        <fullName evidence="1">Uncharacterized protein</fullName>
    </submittedName>
</protein>
<dbReference type="EMBL" id="JAAALK010000283">
    <property type="protein sequence ID" value="KAG8077058.1"/>
    <property type="molecule type" value="Genomic_DNA"/>
</dbReference>
<evidence type="ECO:0000313" key="1">
    <source>
        <dbReference type="EMBL" id="KAG8077058.1"/>
    </source>
</evidence>
<dbReference type="AlphaFoldDB" id="A0A8J5W3X0"/>
<accession>A0A8J5W3X0</accession>
<dbReference type="Proteomes" id="UP000729402">
    <property type="component" value="Unassembled WGS sequence"/>
</dbReference>
<sequence length="109" mass="11507">MIFPKITRALFPQPNPPRFSSSPFSPSARLPFATSPPLSLHPPPCLLVATSVPSARLTASRWPPLRIPVDASAPPGGRLPDSPLSAIGVSFDISDSKGPVIQSPMLSED</sequence>
<name>A0A8J5W3X0_ZIZPA</name>
<evidence type="ECO:0000313" key="2">
    <source>
        <dbReference type="Proteomes" id="UP000729402"/>
    </source>
</evidence>
<comment type="caution">
    <text evidence="1">The sequence shown here is derived from an EMBL/GenBank/DDBJ whole genome shotgun (WGS) entry which is preliminary data.</text>
</comment>
<gene>
    <name evidence="1" type="ORF">GUJ93_ZPchr0006g40883</name>
</gene>
<proteinExistence type="predicted"/>
<keyword evidence="2" id="KW-1185">Reference proteome</keyword>
<reference evidence="1" key="2">
    <citation type="submission" date="2021-02" db="EMBL/GenBank/DDBJ databases">
        <authorList>
            <person name="Kimball J.A."/>
            <person name="Haas M.W."/>
            <person name="Macchietto M."/>
            <person name="Kono T."/>
            <person name="Duquette J."/>
            <person name="Shao M."/>
        </authorList>
    </citation>
    <scope>NUCLEOTIDE SEQUENCE</scope>
    <source>
        <tissue evidence="1">Fresh leaf tissue</tissue>
    </source>
</reference>